<keyword evidence="5" id="KW-0511">Multifunctional enzyme</keyword>
<dbReference type="SMART" id="SM00825">
    <property type="entry name" value="PKS_KS"/>
    <property type="match status" value="1"/>
</dbReference>
<dbReference type="InterPro" id="IPR036736">
    <property type="entry name" value="ACP-like_sf"/>
</dbReference>
<organism evidence="8">
    <name type="scientific">Chaetothyriaceae sp</name>
    <dbReference type="NCBI Taxonomy" id="1963369"/>
    <lineage>
        <taxon>Eukaryota</taxon>
        <taxon>Fungi</taxon>
        <taxon>Dikarya</taxon>
        <taxon>Ascomycota</taxon>
        <taxon>Pezizomycotina</taxon>
        <taxon>Eurotiomycetes</taxon>
        <taxon>Chaetothyriomycetidae</taxon>
        <taxon>Chaetothyriales</taxon>
        <taxon>Chaetothyriaceae</taxon>
    </lineage>
</organism>
<dbReference type="Pfam" id="PF02801">
    <property type="entry name" value="Ketoacyl-synt_C"/>
    <property type="match status" value="1"/>
</dbReference>
<evidence type="ECO:0000256" key="5">
    <source>
        <dbReference type="ARBA" id="ARBA00023268"/>
    </source>
</evidence>
<reference evidence="8" key="1">
    <citation type="journal article" date="2017" name="G3 (Bethesda)">
        <title>Swainsonine biosynthesis genes in diverse symbiotic and pathogenic fungi.</title>
        <authorList>
            <person name="Cook D."/>
            <person name="Donzelli B.G."/>
            <person name="Creamer R."/>
            <person name="Baucom D.L."/>
            <person name="Gardner D.R."/>
            <person name="Pan J."/>
            <person name="Moore N."/>
            <person name="Jaromczyk J.W."/>
            <person name="Schardl C.L."/>
        </authorList>
    </citation>
    <scope>NUCLEOTIDE SEQUENCE</scope>
</reference>
<dbReference type="FunFam" id="3.40.50.980:FF:000001">
    <property type="entry name" value="Non-ribosomal peptide synthetase"/>
    <property type="match status" value="1"/>
</dbReference>
<evidence type="ECO:0000313" key="8">
    <source>
        <dbReference type="EMBL" id="AQV04224.1"/>
    </source>
</evidence>
<protein>
    <submittedName>
        <fullName evidence="8">SwnK</fullName>
    </submittedName>
</protein>
<dbReference type="InterPro" id="IPR045851">
    <property type="entry name" value="AMP-bd_C_sf"/>
</dbReference>
<dbReference type="InterPro" id="IPR000873">
    <property type="entry name" value="AMP-dep_synth/lig_dom"/>
</dbReference>
<dbReference type="GO" id="GO:0006633">
    <property type="term" value="P:fatty acid biosynthetic process"/>
    <property type="evidence" value="ECO:0007669"/>
    <property type="project" value="TreeGrafter"/>
</dbReference>
<dbReference type="InterPro" id="IPR001227">
    <property type="entry name" value="Ac_transferase_dom_sf"/>
</dbReference>
<dbReference type="PROSITE" id="PS00012">
    <property type="entry name" value="PHOSPHOPANTETHEINE"/>
    <property type="match status" value="1"/>
</dbReference>
<evidence type="ECO:0000256" key="3">
    <source>
        <dbReference type="ARBA" id="ARBA00022598"/>
    </source>
</evidence>
<dbReference type="InterPro" id="IPR014043">
    <property type="entry name" value="Acyl_transferase_dom"/>
</dbReference>
<dbReference type="Pfam" id="PF00501">
    <property type="entry name" value="AMP-binding"/>
    <property type="match status" value="1"/>
</dbReference>
<dbReference type="Gene3D" id="3.40.50.720">
    <property type="entry name" value="NAD(P)-binding Rossmann-like Domain"/>
    <property type="match status" value="2"/>
</dbReference>
<dbReference type="FunFam" id="3.40.366.10:FF:000002">
    <property type="entry name" value="Probable polyketide synthase 2"/>
    <property type="match status" value="1"/>
</dbReference>
<dbReference type="InterPro" id="IPR016035">
    <property type="entry name" value="Acyl_Trfase/lysoPLipase"/>
</dbReference>
<evidence type="ECO:0000256" key="1">
    <source>
        <dbReference type="ARBA" id="ARBA00022450"/>
    </source>
</evidence>
<dbReference type="SMART" id="SM00827">
    <property type="entry name" value="PKS_AT"/>
    <property type="match status" value="1"/>
</dbReference>
<dbReference type="InterPro" id="IPR013968">
    <property type="entry name" value="PKS_KR"/>
</dbReference>
<evidence type="ECO:0000256" key="2">
    <source>
        <dbReference type="ARBA" id="ARBA00022553"/>
    </source>
</evidence>
<dbReference type="CDD" id="cd00833">
    <property type="entry name" value="PKS"/>
    <property type="match status" value="1"/>
</dbReference>
<dbReference type="InterPro" id="IPR014030">
    <property type="entry name" value="Ketoacyl_synth_N"/>
</dbReference>
<dbReference type="Pfam" id="PF13193">
    <property type="entry name" value="AMP-binding_C"/>
    <property type="match status" value="1"/>
</dbReference>
<dbReference type="Pfam" id="PF00550">
    <property type="entry name" value="PP-binding"/>
    <property type="match status" value="2"/>
</dbReference>
<gene>
    <name evidence="8" type="primary">swnK</name>
</gene>
<dbReference type="Gene3D" id="3.40.50.980">
    <property type="match status" value="2"/>
</dbReference>
<dbReference type="Pfam" id="PF08659">
    <property type="entry name" value="KR"/>
    <property type="match status" value="1"/>
</dbReference>
<dbReference type="Gene3D" id="3.30.70.3290">
    <property type="match status" value="1"/>
</dbReference>
<accession>A0A2Z2F532</accession>
<feature type="domain" description="Carrier" evidence="6">
    <location>
        <begin position="2009"/>
        <end position="2084"/>
    </location>
</feature>
<dbReference type="InterPro" id="IPR010071">
    <property type="entry name" value="AA_adenyl_dom"/>
</dbReference>
<dbReference type="Pfam" id="PF00109">
    <property type="entry name" value="ketoacyl-synt"/>
    <property type="match status" value="1"/>
</dbReference>
<dbReference type="SUPFAM" id="SSF53901">
    <property type="entry name" value="Thiolase-like"/>
    <property type="match status" value="1"/>
</dbReference>
<dbReference type="GO" id="GO:0031177">
    <property type="term" value="F:phosphopantetheine binding"/>
    <property type="evidence" value="ECO:0007669"/>
    <property type="project" value="InterPro"/>
</dbReference>
<dbReference type="PROSITE" id="PS52004">
    <property type="entry name" value="KS3_2"/>
    <property type="match status" value="1"/>
</dbReference>
<dbReference type="PANTHER" id="PTHR43775">
    <property type="entry name" value="FATTY ACID SYNTHASE"/>
    <property type="match status" value="1"/>
</dbReference>
<dbReference type="SUPFAM" id="SSF56801">
    <property type="entry name" value="Acetyl-CoA synthetase-like"/>
    <property type="match status" value="1"/>
</dbReference>
<dbReference type="InterPro" id="IPR009081">
    <property type="entry name" value="PP-bd_ACP"/>
</dbReference>
<dbReference type="NCBIfam" id="TIGR01733">
    <property type="entry name" value="AA-adenyl-dom"/>
    <property type="match status" value="1"/>
</dbReference>
<dbReference type="InterPro" id="IPR032821">
    <property type="entry name" value="PKS_assoc"/>
</dbReference>
<dbReference type="SMART" id="SM00823">
    <property type="entry name" value="PKS_PP"/>
    <property type="match status" value="2"/>
</dbReference>
<dbReference type="NCBIfam" id="TIGR01746">
    <property type="entry name" value="Thioester-redct"/>
    <property type="match status" value="1"/>
</dbReference>
<dbReference type="InterPro" id="IPR016036">
    <property type="entry name" value="Malonyl_transacylase_ACP-bd"/>
</dbReference>
<dbReference type="CDD" id="cd08956">
    <property type="entry name" value="KR_3_FAS_SDR_x"/>
    <property type="match status" value="1"/>
</dbReference>
<dbReference type="InterPro" id="IPR016039">
    <property type="entry name" value="Thiolase-like"/>
</dbReference>
<keyword evidence="4" id="KW-0808">Transferase</keyword>
<dbReference type="SUPFAM" id="SSF51735">
    <property type="entry name" value="NAD(P)-binding Rossmann-fold domains"/>
    <property type="match status" value="3"/>
</dbReference>
<dbReference type="InterPro" id="IPR013120">
    <property type="entry name" value="FAR_NAD-bd"/>
</dbReference>
<evidence type="ECO:0000256" key="4">
    <source>
        <dbReference type="ARBA" id="ARBA00022679"/>
    </source>
</evidence>
<evidence type="ECO:0000259" key="7">
    <source>
        <dbReference type="PROSITE" id="PS52004"/>
    </source>
</evidence>
<dbReference type="Gene3D" id="2.30.38.10">
    <property type="entry name" value="Luciferase, Domain 3"/>
    <property type="match status" value="1"/>
</dbReference>
<dbReference type="Gene3D" id="1.10.1200.10">
    <property type="entry name" value="ACP-like"/>
    <property type="match status" value="2"/>
</dbReference>
<dbReference type="SMART" id="SM00822">
    <property type="entry name" value="PKS_KR"/>
    <property type="match status" value="1"/>
</dbReference>
<dbReference type="InterPro" id="IPR010080">
    <property type="entry name" value="Thioester_reductase-like_dom"/>
</dbReference>
<keyword evidence="3" id="KW-0436">Ligase</keyword>
<feature type="domain" description="Carrier" evidence="6">
    <location>
        <begin position="529"/>
        <end position="604"/>
    </location>
</feature>
<dbReference type="SUPFAM" id="SSF47336">
    <property type="entry name" value="ACP-like"/>
    <property type="match status" value="2"/>
</dbReference>
<feature type="domain" description="Ketosynthase family 3 (KS3)" evidence="7">
    <location>
        <begin position="623"/>
        <end position="1046"/>
    </location>
</feature>
<dbReference type="Pfam" id="PF07993">
    <property type="entry name" value="NAD_binding_4"/>
    <property type="match status" value="1"/>
</dbReference>
<evidence type="ECO:0000259" key="6">
    <source>
        <dbReference type="PROSITE" id="PS50075"/>
    </source>
</evidence>
<dbReference type="PROSITE" id="PS50075">
    <property type="entry name" value="CARRIER"/>
    <property type="match status" value="2"/>
</dbReference>
<dbReference type="GO" id="GO:0004312">
    <property type="term" value="F:fatty acid synthase activity"/>
    <property type="evidence" value="ECO:0007669"/>
    <property type="project" value="TreeGrafter"/>
</dbReference>
<keyword evidence="1" id="KW-0596">Phosphopantetheine</keyword>
<dbReference type="InterPro" id="IPR006162">
    <property type="entry name" value="Ppantetheine_attach_site"/>
</dbReference>
<dbReference type="PROSITE" id="PS00455">
    <property type="entry name" value="AMP_BINDING"/>
    <property type="match status" value="1"/>
</dbReference>
<proteinExistence type="predicted"/>
<dbReference type="InterPro" id="IPR020806">
    <property type="entry name" value="PKS_PP-bd"/>
</dbReference>
<dbReference type="InterPro" id="IPR014031">
    <property type="entry name" value="Ketoacyl_synth_C"/>
</dbReference>
<dbReference type="SUPFAM" id="SSF55048">
    <property type="entry name" value="Probable ACP-binding domain of malonyl-CoA ACP transacylase"/>
    <property type="match status" value="1"/>
</dbReference>
<dbReference type="SUPFAM" id="SSF52151">
    <property type="entry name" value="FabD/lysophospholipase-like"/>
    <property type="match status" value="1"/>
</dbReference>
<dbReference type="GO" id="GO:0016874">
    <property type="term" value="F:ligase activity"/>
    <property type="evidence" value="ECO:0007669"/>
    <property type="project" value="UniProtKB-KW"/>
</dbReference>
<dbReference type="InterPro" id="IPR020841">
    <property type="entry name" value="PKS_Beta-ketoAc_synthase_dom"/>
</dbReference>
<sequence length="2500" mass="269869">MAYQIKSNDISDQDYQALVNDFNATDDTSLLGNRLDQLFEEVVDRFPNNVALIHNGTEISFSELNASANILARSLAKRGLEYGDVVGLAVSRSVDLVVVMLAVLKLGAAYVPVDPSFPAARIDQMVEDAGPKLIILSGSPTKGLTRWKGLCLSVDEARDSSITDKINLRTEIRIQDLAYVIYTSGSTGRPKGVEISHGAATNFLSSLRKYEPGCNEDDRLLAITTISFDMSALELLLPILSGATMIIANASAVKDPRELIGLMRDYQVTILQATPATWTMLLESGWKGEPRLSKIICGGEPLSRQLADRLLASADSVWNVYGPSETTYGSVGKVTEGDIVVGNPVANGRIYVLDDNMLPVPMGCEGEVYIGGGSVSNGYRNKAELTHSRFLSNPFHGGRFFRTGDLARFIGPGKLQVIGRIDGVVKIRGHRIDVGDIEAILVDHPNVAEAVVISRDDRLVAYCVLSAAFHGTTSLDGHLRPWVAERLPLYMLPTFFVKMDALPLSPNEKVNREALPDPIEAIQSQTMIQPTSELEQQIQAIWSDILGHNHFGIEDNFFNIGGDSVRIIRMQAALEKQLLRPVPTPKLFEHYTVKALAEYLAGTSDTTCKQESHTVDHGFTGSNEDIAVVSMACRLPGGILTPEEFWQLLQSGGDTIVDVPKDRWNADKIYNSDPDVNGTSYCRKGGFLDSIYSFDASFFGISPREAQAMDPMQHLMLELCWEGFERAGYTRGQLSGSTTGIFLGVSNNGTTNSTAPDLEGYSITGSANATMSGRLSYTFGLQGPSLTVDTACSSSLVAAHLASNALRQGECNMVLAGGVSLLLTPGIHIEFSKLRGLSADGRCRAFSEDADGTGFSEGAAIVVLKRLSDAQRDGNAIHAVLRGTAVMHGGHSAGLTAPSIPGQTTLIHNALGRAAMEPGDIDYIEAHGTATRLGDPIEATALAEVFGVGCRSSEPLRLGSAKSNIGHTQAAAGLVGLLKVVLSMQHNTLPKTLHVSEPTRAIDWKSANMELVVANRPWLPNVSRLRRAGVSAFGIGGTNAHIVVEEPPSLAVGEAGNITAPEIGATVPILLSGNSDSALRAQAEKLQLHIDSGIGKYDRLSDVAYSLATSRTHFHRRLVVTAGDKAQVLQKLASISSGSVKPPRMDETDTASLGMLFTGQGSQRPGMGKDLYAVYPVFRDALDEIAARFTGLESPLLDIMWAEPGSASASLLNRTDFAQPALFALEVSLWRLWQSWGVKPAYLLGHSVGELAAAHVAGALDLFDACRLVTMRGRLMQAISCHGKMASVEASSTEVAATIRKLGHSDKVEIAGYNTPSQTVISGDAETVEAVTAHIAQLGRKTKMLDTSHAFHSHHMDGMLDEFKTIVQSVRFSAPKVPIISTMTGRLAVPGELEQAEYWVQQVRNPVRFSDAFQTLAKQGANVFLEIGPSPTLCGLGVACLADAPQVNTILWLPSLKPKKEEVSVIQNSIAELHMRNVTIDWDEYFKPFGCRRVELPTYAFQRETFQPANKATWFSFIPQSTDIDHAPQGVERMMFELNWSQVNVDRVQPRGSWGLVCPSGETLWTNKARKALSNTGIQLVPVTKLQEAEHLEGVLSLWDSDADVVQMAHDFTAKALSQLQEAIGIGFDMPVVWVTRHAVGAGAGDRPVKVGAGPLWGLMGTARSEHPELHLRLIDVDEEADLATIGFALMLDDLPEIAIRKEQLLTPHMVRAASITPRPIEQPLLRTDGAVLITGGLGDLGGRVARRLVSSHGICDLVLMSRRGMRSQGAEAFVSELAKLGAKATVVGGDIANFDGLRSVMQMFTADRPLRGVVHAAGVVDSGVLSSLTPQKCATTFASKVDGLWNLHQLTKNMDLDLFMMFSSISGAMGLPGLANYSAANSFVDVLAYLRRAQGLPATSVAYGVWGGDGMATTLVSTTRAHLSQLGMNFLEPEAGLELLEQAVYQGRAFTIAADLDLDRLKAYYEEQGGVPSFLRSMLGQSKVEKPMDKAVNLRDALTDAAPEQYGSIVLRMVQATIGKALGYVRVDDVDISRPLQELGIDSLTAVLVRNHLATLTGMTLPPNIALLHPNLKSLSEFLLAQLLDDIGSGSSSPSETDDTTPNTEASAASYVDMAAIRRGILDPSIQFSNIVKHPTACSGTPRTVFVTGPTGFVGAFMVHELLRRGITVYCLVRADSLNQAHERLVTTLEQYSLWKPEYEALLNPVVGNLAQPLLGLDEAVFEDLADRVDAVLHSGALVDWMRPLENYVGPNILGTHEILRLASWGRGKAVHFISTISTLPIHVGYGLTELDGEYGYGTSKYLAEKMVVAARFRGAKASSYRLPFVAASATNGHFRLDRGDFLNNLITGSLDLGAFPSLDADLSTVLPVDYLCNTIAAIMTEDQQRIGEDYDFINSQAPTFNHFFKIMGAASGGIDTVPFNEWYRRALKYAGAHPKSSLARITTIIDGYTDETAGALVKGNPVGKHVFGVDDYPAPAIDEEYVRKYLDCINAAKAITCA</sequence>
<dbReference type="GO" id="GO:0044550">
    <property type="term" value="P:secondary metabolite biosynthetic process"/>
    <property type="evidence" value="ECO:0007669"/>
    <property type="project" value="UniProtKB-ARBA"/>
</dbReference>
<dbReference type="EMBL" id="KY365740">
    <property type="protein sequence ID" value="AQV04224.1"/>
    <property type="molecule type" value="Genomic_DNA"/>
</dbReference>
<dbReference type="PANTHER" id="PTHR43775:SF51">
    <property type="entry name" value="INACTIVE PHENOLPHTHIOCEROL SYNTHESIS POLYKETIDE SYNTHASE TYPE I PKS1-RELATED"/>
    <property type="match status" value="1"/>
</dbReference>
<dbReference type="Gene3D" id="3.40.366.10">
    <property type="entry name" value="Malonyl-Coenzyme A Acyl Carrier Protein, domain 2"/>
    <property type="match status" value="1"/>
</dbReference>
<dbReference type="Gene3D" id="3.30.300.30">
    <property type="match status" value="1"/>
</dbReference>
<name>A0A2Z2F532_9EURO</name>
<dbReference type="Gene3D" id="3.40.47.10">
    <property type="match status" value="1"/>
</dbReference>
<dbReference type="InterPro" id="IPR025110">
    <property type="entry name" value="AMP-bd_C"/>
</dbReference>
<dbReference type="FunFam" id="3.40.47.10:FF:000019">
    <property type="entry name" value="Polyketide synthase type I"/>
    <property type="match status" value="1"/>
</dbReference>
<keyword evidence="2" id="KW-0597">Phosphoprotein</keyword>
<dbReference type="Pfam" id="PF16197">
    <property type="entry name" value="KAsynt_C_assoc"/>
    <property type="match status" value="1"/>
</dbReference>
<dbReference type="InterPro" id="IPR036291">
    <property type="entry name" value="NAD(P)-bd_dom_sf"/>
</dbReference>
<dbReference type="InterPro" id="IPR020845">
    <property type="entry name" value="AMP-binding_CS"/>
</dbReference>
<dbReference type="InterPro" id="IPR057326">
    <property type="entry name" value="KR_dom"/>
</dbReference>
<dbReference type="InterPro" id="IPR050091">
    <property type="entry name" value="PKS_NRPS_Biosynth_Enz"/>
</dbReference>
<dbReference type="Pfam" id="PF00698">
    <property type="entry name" value="Acyl_transf_1"/>
    <property type="match status" value="1"/>
</dbReference>